<dbReference type="Proteomes" id="UP000017837">
    <property type="component" value="Unassembled WGS sequence"/>
</dbReference>
<sequence length="213" mass="22207">MLQASFSRIALVAGLTATLAGCQKKPEPPAPVAPAPVVGAKPSQPLPARIPGLWETRLSEEGSPDAAQVLKICIDTLTDQHLGILGTDLSGGSCSNKTYSPQGDNTWGLLAECAMGSGVVTEYSGSITGDYSRSYEMRVRSQTTGGNLPQMNRVTNYVVTSKRVGACTKEQKAGDILNDGVKMNLFDMSGIRRDGGASATAASDMGEPADVVD</sequence>
<keyword evidence="2" id="KW-1185">Reference proteome</keyword>
<dbReference type="AlphaFoldDB" id="V4PI39"/>
<dbReference type="RefSeq" id="WP_018081300.1">
    <property type="nucleotide sequence ID" value="NZ_AQWM01000004.1"/>
</dbReference>
<evidence type="ECO:0000313" key="2">
    <source>
        <dbReference type="Proteomes" id="UP000017837"/>
    </source>
</evidence>
<reference evidence="1 2" key="1">
    <citation type="journal article" date="2014" name="Nature">
        <title>Sequential evolution of bacterial morphology by co-option of a developmental regulator.</title>
        <authorList>
            <person name="Jiang C."/>
            <person name="Brown P.J."/>
            <person name="Ducret A."/>
            <person name="Brun Y.V."/>
        </authorList>
    </citation>
    <scope>NUCLEOTIDE SEQUENCE [LARGE SCALE GENOMIC DNA]</scope>
    <source>
        <strain evidence="1 2">DSM 16100</strain>
    </source>
</reference>
<proteinExistence type="predicted"/>
<name>V4PI39_9CAUL</name>
<dbReference type="Pfam" id="PF12276">
    <property type="entry name" value="DUF3617"/>
    <property type="match status" value="1"/>
</dbReference>
<dbReference type="OrthoDB" id="8113882at2"/>
<gene>
    <name evidence="1" type="ORF">ABENE_16605</name>
</gene>
<dbReference type="EMBL" id="AWGB01000040">
    <property type="protein sequence ID" value="ESQ87861.1"/>
    <property type="molecule type" value="Genomic_DNA"/>
</dbReference>
<protein>
    <recommendedName>
        <fullName evidence="3">DUF3617 family protein</fullName>
    </recommendedName>
</protein>
<organism evidence="1 2">
    <name type="scientific">Asticcacaulis benevestitus DSM 16100 = ATCC BAA-896</name>
    <dbReference type="NCBI Taxonomy" id="1121022"/>
    <lineage>
        <taxon>Bacteria</taxon>
        <taxon>Pseudomonadati</taxon>
        <taxon>Pseudomonadota</taxon>
        <taxon>Alphaproteobacteria</taxon>
        <taxon>Caulobacterales</taxon>
        <taxon>Caulobacteraceae</taxon>
        <taxon>Asticcacaulis</taxon>
    </lineage>
</organism>
<dbReference type="eggNOG" id="ENOG5030GJ5">
    <property type="taxonomic scope" value="Bacteria"/>
</dbReference>
<evidence type="ECO:0008006" key="3">
    <source>
        <dbReference type="Google" id="ProtNLM"/>
    </source>
</evidence>
<comment type="caution">
    <text evidence="1">The sequence shown here is derived from an EMBL/GenBank/DDBJ whole genome shotgun (WGS) entry which is preliminary data.</text>
</comment>
<dbReference type="InterPro" id="IPR022061">
    <property type="entry name" value="DUF3617"/>
</dbReference>
<dbReference type="PATRIC" id="fig|1121022.4.peg.3376"/>
<evidence type="ECO:0000313" key="1">
    <source>
        <dbReference type="EMBL" id="ESQ87861.1"/>
    </source>
</evidence>
<accession>V4PI39</accession>